<dbReference type="GO" id="GO:0140359">
    <property type="term" value="F:ABC-type transporter activity"/>
    <property type="evidence" value="ECO:0007669"/>
    <property type="project" value="InterPro"/>
</dbReference>
<dbReference type="Proteomes" id="UP000218598">
    <property type="component" value="Unassembled WGS sequence"/>
</dbReference>
<dbReference type="AlphaFoldDB" id="A0A2A3YEW3"/>
<evidence type="ECO:0000256" key="6">
    <source>
        <dbReference type="ARBA" id="ARBA00023136"/>
    </source>
</evidence>
<feature type="transmembrane region" description="Helical" evidence="7">
    <location>
        <begin position="60"/>
        <end position="81"/>
    </location>
</feature>
<feature type="transmembrane region" description="Helical" evidence="7">
    <location>
        <begin position="241"/>
        <end position="264"/>
    </location>
</feature>
<dbReference type="GO" id="GO:0005886">
    <property type="term" value="C:plasma membrane"/>
    <property type="evidence" value="ECO:0007669"/>
    <property type="project" value="UniProtKB-SubCell"/>
</dbReference>
<evidence type="ECO:0000256" key="4">
    <source>
        <dbReference type="ARBA" id="ARBA00022840"/>
    </source>
</evidence>
<evidence type="ECO:0000313" key="10">
    <source>
        <dbReference type="EMBL" id="PCC37645.1"/>
    </source>
</evidence>
<dbReference type="PROSITE" id="PS00211">
    <property type="entry name" value="ABC_TRANSPORTER_1"/>
    <property type="match status" value="1"/>
</dbReference>
<name>A0A2A3YEW3_9MICO</name>
<dbReference type="InterPro" id="IPR011527">
    <property type="entry name" value="ABC1_TM_dom"/>
</dbReference>
<dbReference type="OrthoDB" id="9778572at2"/>
<dbReference type="InterPro" id="IPR003439">
    <property type="entry name" value="ABC_transporter-like_ATP-bd"/>
</dbReference>
<comment type="subcellular location">
    <subcellularLocation>
        <location evidence="1">Cell membrane</location>
        <topology evidence="1">Multi-pass membrane protein</topology>
    </subcellularLocation>
</comment>
<comment type="caution">
    <text evidence="10">The sequence shown here is derived from an EMBL/GenBank/DDBJ whole genome shotgun (WGS) entry which is preliminary data.</text>
</comment>
<evidence type="ECO:0000259" key="8">
    <source>
        <dbReference type="PROSITE" id="PS50893"/>
    </source>
</evidence>
<evidence type="ECO:0000259" key="9">
    <source>
        <dbReference type="PROSITE" id="PS50929"/>
    </source>
</evidence>
<dbReference type="InterPro" id="IPR027417">
    <property type="entry name" value="P-loop_NTPase"/>
</dbReference>
<dbReference type="EMBL" id="NRGR01000046">
    <property type="protein sequence ID" value="PCC37645.1"/>
    <property type="molecule type" value="Genomic_DNA"/>
</dbReference>
<keyword evidence="6 7" id="KW-0472">Membrane</keyword>
<feature type="transmembrane region" description="Helical" evidence="7">
    <location>
        <begin position="270"/>
        <end position="288"/>
    </location>
</feature>
<dbReference type="PANTHER" id="PTHR24221:SF654">
    <property type="entry name" value="ATP-BINDING CASSETTE SUB-FAMILY B MEMBER 6"/>
    <property type="match status" value="1"/>
</dbReference>
<dbReference type="SUPFAM" id="SSF90123">
    <property type="entry name" value="ABC transporter transmembrane region"/>
    <property type="match status" value="1"/>
</dbReference>
<dbReference type="InterPro" id="IPR039421">
    <property type="entry name" value="Type_1_exporter"/>
</dbReference>
<dbReference type="PROSITE" id="PS50893">
    <property type="entry name" value="ABC_TRANSPORTER_2"/>
    <property type="match status" value="1"/>
</dbReference>
<feature type="transmembrane region" description="Helical" evidence="7">
    <location>
        <begin position="151"/>
        <end position="176"/>
    </location>
</feature>
<feature type="domain" description="ABC transporter" evidence="8">
    <location>
        <begin position="328"/>
        <end position="535"/>
    </location>
</feature>
<dbReference type="Pfam" id="PF00005">
    <property type="entry name" value="ABC_tran"/>
    <property type="match status" value="1"/>
</dbReference>
<protein>
    <submittedName>
        <fullName evidence="10">ABC transporter ATP-binding protein</fullName>
    </submittedName>
</protein>
<feature type="domain" description="ABC transmembrane type-1" evidence="9">
    <location>
        <begin position="16"/>
        <end position="299"/>
    </location>
</feature>
<dbReference type="PROSITE" id="PS50929">
    <property type="entry name" value="ABC_TM1F"/>
    <property type="match status" value="1"/>
</dbReference>
<dbReference type="SUPFAM" id="SSF52540">
    <property type="entry name" value="P-loop containing nucleoside triphosphate hydrolases"/>
    <property type="match status" value="1"/>
</dbReference>
<dbReference type="GO" id="GO:0034040">
    <property type="term" value="F:ATPase-coupled lipid transmembrane transporter activity"/>
    <property type="evidence" value="ECO:0007669"/>
    <property type="project" value="TreeGrafter"/>
</dbReference>
<gene>
    <name evidence="10" type="ORF">CIK66_18290</name>
</gene>
<feature type="transmembrane region" description="Helical" evidence="7">
    <location>
        <begin position="23"/>
        <end position="48"/>
    </location>
</feature>
<proteinExistence type="predicted"/>
<keyword evidence="3" id="KW-0547">Nucleotide-binding</keyword>
<dbReference type="Gene3D" id="1.20.1560.10">
    <property type="entry name" value="ABC transporter type 1, transmembrane domain"/>
    <property type="match status" value="1"/>
</dbReference>
<accession>A0A2A3YEW3</accession>
<keyword evidence="11" id="KW-1185">Reference proteome</keyword>
<dbReference type="SMART" id="SM00382">
    <property type="entry name" value="AAA"/>
    <property type="match status" value="1"/>
</dbReference>
<reference evidence="10 11" key="1">
    <citation type="journal article" date="2017" name="Elife">
        <title>Extensive horizontal gene transfer in cheese-associated bacteria.</title>
        <authorList>
            <person name="Bonham K.S."/>
            <person name="Wolfe B.E."/>
            <person name="Dutton R.J."/>
        </authorList>
    </citation>
    <scope>NUCLEOTIDE SEQUENCE [LARGE SCALE GENOMIC DNA]</scope>
    <source>
        <strain evidence="10 11">341_9</strain>
    </source>
</reference>
<keyword evidence="5 7" id="KW-1133">Transmembrane helix</keyword>
<dbReference type="GO" id="GO:0005524">
    <property type="term" value="F:ATP binding"/>
    <property type="evidence" value="ECO:0007669"/>
    <property type="project" value="UniProtKB-KW"/>
</dbReference>
<evidence type="ECO:0000256" key="7">
    <source>
        <dbReference type="SAM" id="Phobius"/>
    </source>
</evidence>
<dbReference type="InterPro" id="IPR017871">
    <property type="entry name" value="ABC_transporter-like_CS"/>
</dbReference>
<dbReference type="RefSeq" id="WP_006822428.1">
    <property type="nucleotide sequence ID" value="NZ_JBQQGT010000058.1"/>
</dbReference>
<dbReference type="InterPro" id="IPR003593">
    <property type="entry name" value="AAA+_ATPase"/>
</dbReference>
<organism evidence="10 11">
    <name type="scientific">Brachybacterium alimentarium</name>
    <dbReference type="NCBI Taxonomy" id="47845"/>
    <lineage>
        <taxon>Bacteria</taxon>
        <taxon>Bacillati</taxon>
        <taxon>Actinomycetota</taxon>
        <taxon>Actinomycetes</taxon>
        <taxon>Micrococcales</taxon>
        <taxon>Dermabacteraceae</taxon>
        <taxon>Brachybacterium</taxon>
    </lineage>
</organism>
<evidence type="ECO:0000256" key="2">
    <source>
        <dbReference type="ARBA" id="ARBA00022692"/>
    </source>
</evidence>
<dbReference type="Pfam" id="PF00664">
    <property type="entry name" value="ABC_membrane"/>
    <property type="match status" value="1"/>
</dbReference>
<keyword evidence="4 10" id="KW-0067">ATP-binding</keyword>
<keyword evidence="2 7" id="KW-0812">Transmembrane</keyword>
<dbReference type="Gene3D" id="3.40.50.300">
    <property type="entry name" value="P-loop containing nucleotide triphosphate hydrolases"/>
    <property type="match status" value="1"/>
</dbReference>
<dbReference type="PANTHER" id="PTHR24221">
    <property type="entry name" value="ATP-BINDING CASSETTE SUB-FAMILY B"/>
    <property type="match status" value="1"/>
</dbReference>
<dbReference type="GO" id="GO:0016887">
    <property type="term" value="F:ATP hydrolysis activity"/>
    <property type="evidence" value="ECO:0007669"/>
    <property type="project" value="InterPro"/>
</dbReference>
<dbReference type="GeneID" id="303184008"/>
<evidence type="ECO:0000256" key="5">
    <source>
        <dbReference type="ARBA" id="ARBA00022989"/>
    </source>
</evidence>
<evidence type="ECO:0000256" key="1">
    <source>
        <dbReference type="ARBA" id="ARBA00004651"/>
    </source>
</evidence>
<evidence type="ECO:0000313" key="11">
    <source>
        <dbReference type="Proteomes" id="UP000218598"/>
    </source>
</evidence>
<dbReference type="InterPro" id="IPR036640">
    <property type="entry name" value="ABC1_TM_sf"/>
</dbReference>
<sequence length="535" mass="56112">MPALNNDPAAAPASPIAAALRPAIPVLTAAVTAAALGGLTMVGALWFTVQVVAAVTLTHAISACVCWLIGGLLLSVSSWLAHHGEARFSARLRRDTARHLAHMPMSTVSRYGADALRRLVGEDIAALHHTVAHLPAEIATLAVVPLATVTLLVAVAGPLTLIALIPGLLAAAYYLFIVPRSSAKHGTETVRVMTDIRTAVDDYARGIRVSRIYSAQAGATANYADAARRFTENMVAWVRRVATLSSVAVALLQAVATYAIAYAIGYDQEPAVLAAMLLFGLAVVTPALRLGHGLDYVRAGSAAAERIAAVLREPTVTGSTDHSDDPGLELVDVRIGQDDRTLIHSLSHTFSPGLVTAITGPSGSGKTTLLRTIAGLETLESGVIRYPHRETNSEKTSPDSVLLIPQGGDVLSGTIRENIALSTPEATDDEISTALRRAQLDLPLDTATTTLSGGERQRVGLARAFLTDARVILLDEPTSALDKDTSGRLVSELHTFVMEESKTLLIVTHDHGLAEGATAQLKLTGNSVTVAGGTR</sequence>
<evidence type="ECO:0000256" key="3">
    <source>
        <dbReference type="ARBA" id="ARBA00022741"/>
    </source>
</evidence>